<dbReference type="AlphaFoldDB" id="A0A7C9MUD1"/>
<organism evidence="1 2">
    <name type="scientific">Furfurilactobacillus rossiae</name>
    <dbReference type="NCBI Taxonomy" id="231049"/>
    <lineage>
        <taxon>Bacteria</taxon>
        <taxon>Bacillati</taxon>
        <taxon>Bacillota</taxon>
        <taxon>Bacilli</taxon>
        <taxon>Lactobacillales</taxon>
        <taxon>Lactobacillaceae</taxon>
        <taxon>Furfurilactobacillus</taxon>
    </lineage>
</organism>
<dbReference type="Gene3D" id="1.20.5.50">
    <property type="match status" value="1"/>
</dbReference>
<dbReference type="Proteomes" id="UP000480570">
    <property type="component" value="Unassembled WGS sequence"/>
</dbReference>
<reference evidence="1 2" key="1">
    <citation type="journal article" date="2019" name="Appl. Environ. Microbiol.">
        <title>Genetic determinants of hydroxycinnamic acid metabolism in heterofermentative lactobacilli.</title>
        <authorList>
            <person name="Gaur G."/>
            <person name="Oh J.H."/>
            <person name="Filannino P."/>
            <person name="Gobbetti M."/>
            <person name="van Pijkeren J.P."/>
            <person name="Ganzle M.G."/>
        </authorList>
    </citation>
    <scope>NUCLEOTIDE SEQUENCE [LARGE SCALE GENOMIC DNA]</scope>
    <source>
        <strain evidence="1 2">FUA3583</strain>
    </source>
</reference>
<dbReference type="EMBL" id="WEZT01000005">
    <property type="protein sequence ID" value="MYV05227.1"/>
    <property type="molecule type" value="Genomic_DNA"/>
</dbReference>
<proteinExistence type="predicted"/>
<name>A0A7C9MUD1_9LACO</name>
<comment type="caution">
    <text evidence="1">The sequence shown here is derived from an EMBL/GenBank/DDBJ whole genome shotgun (WGS) entry which is preliminary data.</text>
</comment>
<evidence type="ECO:0000313" key="1">
    <source>
        <dbReference type="EMBL" id="MYV05227.1"/>
    </source>
</evidence>
<evidence type="ECO:0000313" key="2">
    <source>
        <dbReference type="Proteomes" id="UP000480570"/>
    </source>
</evidence>
<accession>A0A7C9MUD1</accession>
<protein>
    <submittedName>
        <fullName evidence="1">Uncharacterized protein</fullName>
    </submittedName>
</protein>
<sequence>MFAKLTAPIRELVASVQGFTTALHRLQNSVSQLSESTAKAQETVNDIQKSVEQFQFKTAAHEKVIQENLDKLNDDLAAINRHKDKK</sequence>
<gene>
    <name evidence="1" type="ORF">GB992_04950</name>
</gene>